<dbReference type="GO" id="GO:0042802">
    <property type="term" value="F:identical protein binding"/>
    <property type="evidence" value="ECO:0007669"/>
    <property type="project" value="TreeGrafter"/>
</dbReference>
<dbReference type="EC" id="2.7.3.-" evidence="5"/>
<evidence type="ECO:0000259" key="4">
    <source>
        <dbReference type="PROSITE" id="PS50109"/>
    </source>
</evidence>
<dbReference type="PROSITE" id="PS50109">
    <property type="entry name" value="HIS_KIN"/>
    <property type="match status" value="1"/>
</dbReference>
<feature type="transmembrane region" description="Helical" evidence="3">
    <location>
        <begin position="81"/>
        <end position="102"/>
    </location>
</feature>
<keyword evidence="2" id="KW-0902">Two-component regulatory system</keyword>
<dbReference type="InterPro" id="IPR003594">
    <property type="entry name" value="HATPase_dom"/>
</dbReference>
<dbReference type="RefSeq" id="WP_011641774.1">
    <property type="nucleotide sequence ID" value="NC_008346.1"/>
</dbReference>
<dbReference type="InterPro" id="IPR039506">
    <property type="entry name" value="SPOB_a"/>
</dbReference>
<keyword evidence="5" id="KW-0808">Transferase</keyword>
<protein>
    <submittedName>
        <fullName evidence="5">Signal transduction histidine kinase regulating citrate/malate metabolism</fullName>
        <ecNumber evidence="5">2.7.3.-</ecNumber>
    </submittedName>
</protein>
<dbReference type="STRING" id="335541.Swol_2401"/>
<keyword evidence="6" id="KW-1185">Reference proteome</keyword>
<proteinExistence type="predicted"/>
<gene>
    <name evidence="5" type="ordered locus">Swol_2401</name>
</gene>
<keyword evidence="3" id="KW-1133">Transmembrane helix</keyword>
<feature type="transmembrane region" description="Helical" evidence="3">
    <location>
        <begin position="57"/>
        <end position="76"/>
    </location>
</feature>
<dbReference type="Gene3D" id="1.10.287.130">
    <property type="match status" value="1"/>
</dbReference>
<evidence type="ECO:0000313" key="5">
    <source>
        <dbReference type="EMBL" id="ABI69690.1"/>
    </source>
</evidence>
<dbReference type="Pfam" id="PF14689">
    <property type="entry name" value="SPOB_a"/>
    <property type="match status" value="1"/>
</dbReference>
<keyword evidence="3" id="KW-0472">Membrane</keyword>
<dbReference type="GO" id="GO:0016301">
    <property type="term" value="F:kinase activity"/>
    <property type="evidence" value="ECO:0007669"/>
    <property type="project" value="UniProtKB-KW"/>
</dbReference>
<dbReference type="eggNOG" id="COG3290">
    <property type="taxonomic scope" value="Bacteria"/>
</dbReference>
<sequence>MYSVPWYAIVLIAVPQTILIIKIGFGLFNLQVHARQCLLATLIVSVVTYFLRKLPLMFGIHTIILVILLTILLVILQRIDFWRSLVAVLLGVMILGVIENSYLPLLLQFTSRNVMDLAEQPWFNIAAFLPGFLIGLLLYAFIRHRKFVLFDLKRAGEVQKPVNHGVYIIAVILLQSFLLVLIGAALLVNQQRFNIAVIVPWANMAILLVALLSIAAIKQLEENSRNSQRVQLLKSHLQQVELLLKVLQSQKHEYSRHIQAIQSLVYLKRYQEIKEYIEGIAEEYWHMEEVLYTSHPVLTGLLNSKRSFAESQGIELAVAVKCDPAGIPIPPWDLCSILGNLLDNAMEAALEDKGKPRVAIEFKYEFPYYVIYIQNNGARISAAEKQRIFEPGYTNKDSPARGYGLYLVSRLLERYQGTIEVTSKGQTSIIVRLADKGSNTAAGKSYSSLESWMTGG</sequence>
<accession>Q0AUB4</accession>
<dbReference type="EMBL" id="CP000448">
    <property type="protein sequence ID" value="ABI69690.1"/>
    <property type="molecule type" value="Genomic_DNA"/>
</dbReference>
<evidence type="ECO:0000313" key="6">
    <source>
        <dbReference type="Proteomes" id="UP000001968"/>
    </source>
</evidence>
<feature type="transmembrane region" description="Helical" evidence="3">
    <location>
        <begin position="122"/>
        <end position="142"/>
    </location>
</feature>
<dbReference type="Gene3D" id="3.30.565.10">
    <property type="entry name" value="Histidine kinase-like ATPase, C-terminal domain"/>
    <property type="match status" value="1"/>
</dbReference>
<dbReference type="SMART" id="SM00387">
    <property type="entry name" value="HATPase_c"/>
    <property type="match status" value="1"/>
</dbReference>
<dbReference type="InterPro" id="IPR005467">
    <property type="entry name" value="His_kinase_dom"/>
</dbReference>
<evidence type="ECO:0000256" key="2">
    <source>
        <dbReference type="ARBA" id="ARBA00023012"/>
    </source>
</evidence>
<dbReference type="KEGG" id="swo:Swol_2401"/>
<dbReference type="SUPFAM" id="SSF55874">
    <property type="entry name" value="ATPase domain of HSP90 chaperone/DNA topoisomerase II/histidine kinase"/>
    <property type="match status" value="1"/>
</dbReference>
<dbReference type="AlphaFoldDB" id="Q0AUB4"/>
<organism evidence="5 6">
    <name type="scientific">Syntrophomonas wolfei subsp. wolfei (strain DSM 2245B / Goettingen)</name>
    <dbReference type="NCBI Taxonomy" id="335541"/>
    <lineage>
        <taxon>Bacteria</taxon>
        <taxon>Bacillati</taxon>
        <taxon>Bacillota</taxon>
        <taxon>Clostridia</taxon>
        <taxon>Eubacteriales</taxon>
        <taxon>Syntrophomonadaceae</taxon>
        <taxon>Syntrophomonas</taxon>
    </lineage>
</organism>
<keyword evidence="3" id="KW-0812">Transmembrane</keyword>
<dbReference type="Proteomes" id="UP000001968">
    <property type="component" value="Chromosome"/>
</dbReference>
<dbReference type="GO" id="GO:0000160">
    <property type="term" value="P:phosphorelay signal transduction system"/>
    <property type="evidence" value="ECO:0007669"/>
    <property type="project" value="UniProtKB-KW"/>
</dbReference>
<dbReference type="OrthoDB" id="1677679at2"/>
<dbReference type="PANTHER" id="PTHR40448">
    <property type="entry name" value="TWO-COMPONENT SENSOR HISTIDINE KINASE"/>
    <property type="match status" value="1"/>
</dbReference>
<evidence type="ECO:0000256" key="1">
    <source>
        <dbReference type="ARBA" id="ARBA00022777"/>
    </source>
</evidence>
<reference evidence="6" key="1">
    <citation type="journal article" date="2010" name="Environ. Microbiol.">
        <title>The genome of Syntrophomonas wolfei: new insights into syntrophic metabolism and biohydrogen production.</title>
        <authorList>
            <person name="Sieber J.R."/>
            <person name="Sims D.R."/>
            <person name="Han C."/>
            <person name="Kim E."/>
            <person name="Lykidis A."/>
            <person name="Lapidus A.L."/>
            <person name="McDonnald E."/>
            <person name="Rohlin L."/>
            <person name="Culley D.E."/>
            <person name="Gunsalus R."/>
            <person name="McInerney M.J."/>
        </authorList>
    </citation>
    <scope>NUCLEOTIDE SEQUENCE [LARGE SCALE GENOMIC DNA]</scope>
    <source>
        <strain evidence="6">DSM 2245B / Goettingen</strain>
    </source>
</reference>
<dbReference type="PANTHER" id="PTHR40448:SF1">
    <property type="entry name" value="TWO-COMPONENT SENSOR HISTIDINE KINASE"/>
    <property type="match status" value="1"/>
</dbReference>
<feature type="transmembrane region" description="Helical" evidence="3">
    <location>
        <begin position="6"/>
        <end position="25"/>
    </location>
</feature>
<feature type="transmembrane region" description="Helical" evidence="3">
    <location>
        <begin position="32"/>
        <end position="51"/>
    </location>
</feature>
<keyword evidence="1 5" id="KW-0418">Kinase</keyword>
<feature type="transmembrane region" description="Helical" evidence="3">
    <location>
        <begin position="162"/>
        <end position="187"/>
    </location>
</feature>
<name>Q0AUB4_SYNWW</name>
<feature type="transmembrane region" description="Helical" evidence="3">
    <location>
        <begin position="193"/>
        <end position="217"/>
    </location>
</feature>
<dbReference type="Pfam" id="PF02518">
    <property type="entry name" value="HATPase_c"/>
    <property type="match status" value="1"/>
</dbReference>
<dbReference type="InterPro" id="IPR036890">
    <property type="entry name" value="HATPase_C_sf"/>
</dbReference>
<dbReference type="HOGENOM" id="CLU_020211_16_0_9"/>
<feature type="domain" description="Histidine kinase" evidence="4">
    <location>
        <begin position="228"/>
        <end position="437"/>
    </location>
</feature>
<evidence type="ECO:0000256" key="3">
    <source>
        <dbReference type="SAM" id="Phobius"/>
    </source>
</evidence>